<dbReference type="Gramene" id="AET3Gv20862000.5">
    <property type="protein sequence ID" value="AET3Gv20862000.5"/>
    <property type="gene ID" value="AET3Gv20862000"/>
</dbReference>
<keyword evidence="2" id="KW-1185">Reference proteome</keyword>
<sequence length="85" mass="9838">MREEDFPANAPATLSANGAFRSLPMKIEYYLYRRWSGGHVLVEMAIHQVLVHLYVDRREGLVRPYAKFYYGHTPTIRVVCVTCCC</sequence>
<evidence type="ECO:0000313" key="1">
    <source>
        <dbReference type="EnsemblPlants" id="AET3Gv20862000.5"/>
    </source>
</evidence>
<dbReference type="Proteomes" id="UP000015105">
    <property type="component" value="Chromosome 3D"/>
</dbReference>
<reference evidence="1" key="5">
    <citation type="journal article" date="2021" name="G3 (Bethesda)">
        <title>Aegilops tauschii genome assembly Aet v5.0 features greater sequence contiguity and improved annotation.</title>
        <authorList>
            <person name="Wang L."/>
            <person name="Zhu T."/>
            <person name="Rodriguez J.C."/>
            <person name="Deal K.R."/>
            <person name="Dubcovsky J."/>
            <person name="McGuire P.E."/>
            <person name="Lux T."/>
            <person name="Spannagl M."/>
            <person name="Mayer K.F.X."/>
            <person name="Baldrich P."/>
            <person name="Meyers B.C."/>
            <person name="Huo N."/>
            <person name="Gu Y.Q."/>
            <person name="Zhou H."/>
            <person name="Devos K.M."/>
            <person name="Bennetzen J.L."/>
            <person name="Unver T."/>
            <person name="Budak H."/>
            <person name="Gulick P.J."/>
            <person name="Galiba G."/>
            <person name="Kalapos B."/>
            <person name="Nelson D.R."/>
            <person name="Li P."/>
            <person name="You F.M."/>
            <person name="Luo M.C."/>
            <person name="Dvorak J."/>
        </authorList>
    </citation>
    <scope>NUCLEOTIDE SEQUENCE [LARGE SCALE GENOMIC DNA]</scope>
    <source>
        <strain evidence="1">cv. AL8/78</strain>
    </source>
</reference>
<name>A0A453G2P3_AEGTS</name>
<organism evidence="1 2">
    <name type="scientific">Aegilops tauschii subsp. strangulata</name>
    <name type="common">Goatgrass</name>
    <dbReference type="NCBI Taxonomy" id="200361"/>
    <lineage>
        <taxon>Eukaryota</taxon>
        <taxon>Viridiplantae</taxon>
        <taxon>Streptophyta</taxon>
        <taxon>Embryophyta</taxon>
        <taxon>Tracheophyta</taxon>
        <taxon>Spermatophyta</taxon>
        <taxon>Magnoliopsida</taxon>
        <taxon>Liliopsida</taxon>
        <taxon>Poales</taxon>
        <taxon>Poaceae</taxon>
        <taxon>BOP clade</taxon>
        <taxon>Pooideae</taxon>
        <taxon>Triticodae</taxon>
        <taxon>Triticeae</taxon>
        <taxon>Triticinae</taxon>
        <taxon>Aegilops</taxon>
    </lineage>
</organism>
<reference evidence="1" key="3">
    <citation type="journal article" date="2017" name="Nature">
        <title>Genome sequence of the progenitor of the wheat D genome Aegilops tauschii.</title>
        <authorList>
            <person name="Luo M.C."/>
            <person name="Gu Y.Q."/>
            <person name="Puiu D."/>
            <person name="Wang H."/>
            <person name="Twardziok S.O."/>
            <person name="Deal K.R."/>
            <person name="Huo N."/>
            <person name="Zhu T."/>
            <person name="Wang L."/>
            <person name="Wang Y."/>
            <person name="McGuire P.E."/>
            <person name="Liu S."/>
            <person name="Long H."/>
            <person name="Ramasamy R.K."/>
            <person name="Rodriguez J.C."/>
            <person name="Van S.L."/>
            <person name="Yuan L."/>
            <person name="Wang Z."/>
            <person name="Xia Z."/>
            <person name="Xiao L."/>
            <person name="Anderson O.D."/>
            <person name="Ouyang S."/>
            <person name="Liang Y."/>
            <person name="Zimin A.V."/>
            <person name="Pertea G."/>
            <person name="Qi P."/>
            <person name="Bennetzen J.L."/>
            <person name="Dai X."/>
            <person name="Dawson M.W."/>
            <person name="Muller H.G."/>
            <person name="Kugler K."/>
            <person name="Rivarola-Duarte L."/>
            <person name="Spannagl M."/>
            <person name="Mayer K.F.X."/>
            <person name="Lu F.H."/>
            <person name="Bevan M.W."/>
            <person name="Leroy P."/>
            <person name="Li P."/>
            <person name="You F.M."/>
            <person name="Sun Q."/>
            <person name="Liu Z."/>
            <person name="Lyons E."/>
            <person name="Wicker T."/>
            <person name="Salzberg S.L."/>
            <person name="Devos K.M."/>
            <person name="Dvorak J."/>
        </authorList>
    </citation>
    <scope>NUCLEOTIDE SEQUENCE [LARGE SCALE GENOMIC DNA]</scope>
    <source>
        <strain evidence="1">cv. AL8/78</strain>
    </source>
</reference>
<proteinExistence type="predicted"/>
<dbReference type="EnsemblPlants" id="AET3Gv20862000.5">
    <property type="protein sequence ID" value="AET3Gv20862000.5"/>
    <property type="gene ID" value="AET3Gv20862000"/>
</dbReference>
<reference evidence="2" key="2">
    <citation type="journal article" date="2017" name="Nat. Plants">
        <title>The Aegilops tauschii genome reveals multiple impacts of transposons.</title>
        <authorList>
            <person name="Zhao G."/>
            <person name="Zou C."/>
            <person name="Li K."/>
            <person name="Wang K."/>
            <person name="Li T."/>
            <person name="Gao L."/>
            <person name="Zhang X."/>
            <person name="Wang H."/>
            <person name="Yang Z."/>
            <person name="Liu X."/>
            <person name="Jiang W."/>
            <person name="Mao L."/>
            <person name="Kong X."/>
            <person name="Jiao Y."/>
            <person name="Jia J."/>
        </authorList>
    </citation>
    <scope>NUCLEOTIDE SEQUENCE [LARGE SCALE GENOMIC DNA]</scope>
    <source>
        <strain evidence="2">cv. AL8/78</strain>
    </source>
</reference>
<evidence type="ECO:0000313" key="2">
    <source>
        <dbReference type="Proteomes" id="UP000015105"/>
    </source>
</evidence>
<reference evidence="1" key="4">
    <citation type="submission" date="2019-03" db="UniProtKB">
        <authorList>
            <consortium name="EnsemblPlants"/>
        </authorList>
    </citation>
    <scope>IDENTIFICATION</scope>
</reference>
<accession>A0A453G2P3</accession>
<dbReference type="AlphaFoldDB" id="A0A453G2P3"/>
<reference evidence="2" key="1">
    <citation type="journal article" date="2014" name="Science">
        <title>Ancient hybridizations among the ancestral genomes of bread wheat.</title>
        <authorList>
            <consortium name="International Wheat Genome Sequencing Consortium,"/>
            <person name="Marcussen T."/>
            <person name="Sandve S.R."/>
            <person name="Heier L."/>
            <person name="Spannagl M."/>
            <person name="Pfeifer M."/>
            <person name="Jakobsen K.S."/>
            <person name="Wulff B.B."/>
            <person name="Steuernagel B."/>
            <person name="Mayer K.F."/>
            <person name="Olsen O.A."/>
        </authorList>
    </citation>
    <scope>NUCLEOTIDE SEQUENCE [LARGE SCALE GENOMIC DNA]</scope>
    <source>
        <strain evidence="2">cv. AL8/78</strain>
    </source>
</reference>
<protein>
    <submittedName>
        <fullName evidence="1">Uncharacterized protein</fullName>
    </submittedName>
</protein>